<dbReference type="AlphaFoldDB" id="A0A380AEE7"/>
<evidence type="ECO:0000313" key="1">
    <source>
        <dbReference type="EMBL" id="SUI78114.1"/>
    </source>
</evidence>
<protein>
    <submittedName>
        <fullName evidence="1">Uncharacterized protein</fullName>
    </submittedName>
</protein>
<dbReference type="EMBL" id="UGYK01000002">
    <property type="protein sequence ID" value="SUI78114.1"/>
    <property type="molecule type" value="Genomic_DNA"/>
</dbReference>
<reference evidence="1 2" key="1">
    <citation type="submission" date="2018-06" db="EMBL/GenBank/DDBJ databases">
        <authorList>
            <consortium name="Pathogen Informatics"/>
            <person name="Doyle S."/>
        </authorList>
    </citation>
    <scope>NUCLEOTIDE SEQUENCE [LARGE SCALE GENOMIC DNA]</scope>
    <source>
        <strain evidence="1 2">NCTC10211</strain>
    </source>
</reference>
<gene>
    <name evidence="1" type="ORF">NCTC10211_04990</name>
</gene>
<proteinExistence type="predicted"/>
<dbReference type="Proteomes" id="UP000254765">
    <property type="component" value="Unassembled WGS sequence"/>
</dbReference>
<name>A0A380AEE7_SERMA</name>
<organism evidence="1 2">
    <name type="scientific">Serratia marcescens</name>
    <dbReference type="NCBI Taxonomy" id="615"/>
    <lineage>
        <taxon>Bacteria</taxon>
        <taxon>Pseudomonadati</taxon>
        <taxon>Pseudomonadota</taxon>
        <taxon>Gammaproteobacteria</taxon>
        <taxon>Enterobacterales</taxon>
        <taxon>Yersiniaceae</taxon>
        <taxon>Serratia</taxon>
    </lineage>
</organism>
<evidence type="ECO:0000313" key="2">
    <source>
        <dbReference type="Proteomes" id="UP000254765"/>
    </source>
</evidence>
<accession>A0A380AEE7</accession>
<sequence>MITVVFCSAGTPSVISMPMVSRPMATDQKIRSQFGASLLMSARREVKLPNTSEPESAEVT</sequence>